<comment type="caution">
    <text evidence="3">The sequence shown here is derived from an EMBL/GenBank/DDBJ whole genome shotgun (WGS) entry which is preliminary data.</text>
</comment>
<dbReference type="EMBL" id="JAUOEL010000005">
    <property type="protein sequence ID" value="MDO5975392.1"/>
    <property type="molecule type" value="Genomic_DNA"/>
</dbReference>
<dbReference type="PROSITE" id="PS51257">
    <property type="entry name" value="PROKAR_LIPOPROTEIN"/>
    <property type="match status" value="1"/>
</dbReference>
<gene>
    <name evidence="3" type="ORF">Q4Q40_14440</name>
</gene>
<keyword evidence="1" id="KW-0732">Signal</keyword>
<dbReference type="InterPro" id="IPR011519">
    <property type="entry name" value="UnbV_ASPIC"/>
</dbReference>
<evidence type="ECO:0000313" key="4">
    <source>
        <dbReference type="Proteomes" id="UP001176806"/>
    </source>
</evidence>
<protein>
    <submittedName>
        <fullName evidence="3">VCBS repeat-containing protein</fullName>
    </submittedName>
</protein>
<dbReference type="Pfam" id="PF13517">
    <property type="entry name" value="FG-GAP_3"/>
    <property type="match status" value="5"/>
</dbReference>
<name>A0ABT8WQE1_9FLAO</name>
<dbReference type="InterPro" id="IPR013517">
    <property type="entry name" value="FG-GAP"/>
</dbReference>
<evidence type="ECO:0000256" key="1">
    <source>
        <dbReference type="ARBA" id="ARBA00022729"/>
    </source>
</evidence>
<dbReference type="Pfam" id="PF07593">
    <property type="entry name" value="UnbV_ASPIC"/>
    <property type="match status" value="1"/>
</dbReference>
<proteinExistence type="predicted"/>
<sequence>MNKIKPNYAAILILIVIMSCQKSKRPLCTETLVGGFELLSSDKTGIDFNNAIKETESFNHFYYAQIYNGAGVAIGDINNDGLSDIFFCGNQVSDRLYLNKGHFQFENITKKSRAAKVSGWSWGVTMADVNSDGYLDIYVSRNGEFMNPEQRKNLLYINNQDLTFTESAMAYGLADAGYSTQAVFFDMDNDGDLDMYQVNQPADQKLFIRYTITKDSYKFFTHKLYRNDNGRYHNISQQAGISGVLAYGLSVNAADFNNDGWIDLYVANDYDEPDFMYYNNGDGTFRNVINDNLKHISRFSMGSDAGDINNDGLIDIITLEMAAEDHFRSKTNMGSMSTENFNQLVHLGKHHQYMSNTLQVNTGVGSFSDVANMAGIAKTDWSWGGLFVDLDNDGLKDIIISNGVKKDVRNNDYLTIVNNLDPDISTQEFFNISKNTPSQPLSNYAYNNKGNLQFEKVTKNWGFETPSFSSGIAYGDLDNDGDLDVVTNNMDALAFVYENKATGNFLKIDLKGSDKNTFGYGVKATIHHNGNMQVLENSVTRGYLSSVEPGLFFGLGKDVEVDKVEVLWPDGKINVFENIKANTTLTVKYSKAKIATKQVEEKQPLLAQIEPADIGISYSHKENEFDDFEVEILLPHKLSQNGPFSAIGDVNGDGLEDLFIGGAAGQGGILYLQNTNGKFNKSTSQPWENDKGSEDLGALFLDVDGDNDQDLFVASGGNEFKQGDALLKDRLYINNGQGTFVKSNHGLPSIFESSQCVKASDIDADGDLDLFIGTRLIARQYPFPASSYLLINDNGVFKKAPHKTAPDLENIGLVTDAVFTDIDNDNDADLMLVGEWMEIIVLENKEGTFINSSEKYGLKNARGLWWSITASDLDNDGDDDYIIGNLGKNNKFKATKEHPFKVYANDFDNNGTNDIVLAKFYKNDYVPVRGRECTSQQMPYVADKFKDFNSFASSKLLDILPEDKVDGAVIYEIHNFESIILINEGGKLIRKPMPYETQVSPIKSSIVLDINKDGHQDIITVGNHYGVEVETTRYDAGIGAVLLGDGNNNFQFMPPSQSGLYAPHDSRSIKHLKQENNQNTIVITNNNSFPSFFSYKK</sequence>
<accession>A0ABT8WQE1</accession>
<reference evidence="3" key="1">
    <citation type="submission" date="2023-07" db="EMBL/GenBank/DDBJ databases">
        <title>Two novel species in the genus Flavivirga.</title>
        <authorList>
            <person name="Kwon K."/>
        </authorList>
    </citation>
    <scope>NUCLEOTIDE SEQUENCE</scope>
    <source>
        <strain evidence="3">KACC 14158</strain>
    </source>
</reference>
<dbReference type="Gene3D" id="2.130.10.130">
    <property type="entry name" value="Integrin alpha, N-terminal"/>
    <property type="match status" value="4"/>
</dbReference>
<evidence type="ECO:0000313" key="3">
    <source>
        <dbReference type="EMBL" id="MDO5975392.1"/>
    </source>
</evidence>
<dbReference type="InterPro" id="IPR027039">
    <property type="entry name" value="Crtac1"/>
</dbReference>
<dbReference type="InterPro" id="IPR028994">
    <property type="entry name" value="Integrin_alpha_N"/>
</dbReference>
<dbReference type="PANTHER" id="PTHR16026:SF0">
    <property type="entry name" value="CARTILAGE ACIDIC PROTEIN 1"/>
    <property type="match status" value="1"/>
</dbReference>
<dbReference type="RefSeq" id="WP_303302590.1">
    <property type="nucleotide sequence ID" value="NZ_BAABDA010000055.1"/>
</dbReference>
<keyword evidence="4" id="KW-1185">Reference proteome</keyword>
<dbReference type="SUPFAM" id="SSF69318">
    <property type="entry name" value="Integrin alpha N-terminal domain"/>
    <property type="match status" value="3"/>
</dbReference>
<feature type="domain" description="ASPIC/UnbV" evidence="2">
    <location>
        <begin position="519"/>
        <end position="586"/>
    </location>
</feature>
<dbReference type="Proteomes" id="UP001176806">
    <property type="component" value="Unassembled WGS sequence"/>
</dbReference>
<evidence type="ECO:0000259" key="2">
    <source>
        <dbReference type="Pfam" id="PF07593"/>
    </source>
</evidence>
<organism evidence="3 4">
    <name type="scientific">Flavivirga jejuensis</name>
    <dbReference type="NCBI Taxonomy" id="870487"/>
    <lineage>
        <taxon>Bacteria</taxon>
        <taxon>Pseudomonadati</taxon>
        <taxon>Bacteroidota</taxon>
        <taxon>Flavobacteriia</taxon>
        <taxon>Flavobacteriales</taxon>
        <taxon>Flavobacteriaceae</taxon>
        <taxon>Flavivirga</taxon>
    </lineage>
</organism>
<dbReference type="PANTHER" id="PTHR16026">
    <property type="entry name" value="CARTILAGE ACIDIC PROTEIN 1"/>
    <property type="match status" value="1"/>
</dbReference>